<protein>
    <submittedName>
        <fullName evidence="2">Sporulation protein</fullName>
    </submittedName>
</protein>
<sequence length="137" mass="15637">MMRKAEIKTYFSYFVHIYEEERGMTMDVREHTFFSLLIISYFIAFGVILGGSLIGGFGAFLIGKPTLTYINQFAQNLRIWALVAAIGGTFDTFYSFERSFFGGDMKDIVKQILLIFFATGGMQTGLIIIKWLTQEHV</sequence>
<dbReference type="GeneID" id="66265839"/>
<comment type="caution">
    <text evidence="2">The sequence shown here is derived from an EMBL/GenBank/DDBJ whole genome shotgun (WGS) entry which is preliminary data.</text>
</comment>
<dbReference type="AlphaFoldDB" id="A0A1S9TPM5"/>
<organism evidence="2 3">
    <name type="scientific">Bacillus cereus</name>
    <dbReference type="NCBI Taxonomy" id="1396"/>
    <lineage>
        <taxon>Bacteria</taxon>
        <taxon>Bacillati</taxon>
        <taxon>Bacillota</taxon>
        <taxon>Bacilli</taxon>
        <taxon>Bacillales</taxon>
        <taxon>Bacillaceae</taxon>
        <taxon>Bacillus</taxon>
        <taxon>Bacillus cereus group</taxon>
    </lineage>
</organism>
<evidence type="ECO:0000313" key="2">
    <source>
        <dbReference type="EMBL" id="OOR11501.1"/>
    </source>
</evidence>
<accession>A0A1S9TPM5</accession>
<evidence type="ECO:0000313" key="3">
    <source>
        <dbReference type="Proteomes" id="UP000190906"/>
    </source>
</evidence>
<dbReference type="Pfam" id="PF14034">
    <property type="entry name" value="Spore_YtrH"/>
    <property type="match status" value="1"/>
</dbReference>
<keyword evidence="1" id="KW-0812">Transmembrane</keyword>
<feature type="transmembrane region" description="Helical" evidence="1">
    <location>
        <begin position="108"/>
        <end position="132"/>
    </location>
</feature>
<reference evidence="2 3" key="1">
    <citation type="submission" date="2017-01" db="EMBL/GenBank/DDBJ databases">
        <title>Bacillus cereus isolates.</title>
        <authorList>
            <person name="Beno S.M."/>
        </authorList>
    </citation>
    <scope>NUCLEOTIDE SEQUENCE [LARGE SCALE GENOMIC DNA]</scope>
    <source>
        <strain evidence="2 3">FSL H8-0485</strain>
    </source>
</reference>
<evidence type="ECO:0000256" key="1">
    <source>
        <dbReference type="SAM" id="Phobius"/>
    </source>
</evidence>
<dbReference type="RefSeq" id="WP_002015507.1">
    <property type="nucleotide sequence ID" value="NZ_MUAJ01000015.1"/>
</dbReference>
<dbReference type="InterPro" id="IPR025689">
    <property type="entry name" value="Spore_YtrH"/>
</dbReference>
<proteinExistence type="predicted"/>
<keyword evidence="1" id="KW-1133">Transmembrane helix</keyword>
<gene>
    <name evidence="2" type="ORF">BW897_17535</name>
</gene>
<name>A0A1S9TPM5_BACCE</name>
<keyword evidence="1" id="KW-0472">Membrane</keyword>
<feature type="transmembrane region" description="Helical" evidence="1">
    <location>
        <begin position="77"/>
        <end position="96"/>
    </location>
</feature>
<feature type="transmembrane region" description="Helical" evidence="1">
    <location>
        <begin position="32"/>
        <end position="57"/>
    </location>
</feature>
<dbReference type="EMBL" id="MUAJ01000015">
    <property type="protein sequence ID" value="OOR11501.1"/>
    <property type="molecule type" value="Genomic_DNA"/>
</dbReference>
<dbReference type="Proteomes" id="UP000190906">
    <property type="component" value="Unassembled WGS sequence"/>
</dbReference>